<feature type="region of interest" description="Disordered" evidence="3">
    <location>
        <begin position="800"/>
        <end position="819"/>
    </location>
</feature>
<dbReference type="Pfam" id="PF01826">
    <property type="entry name" value="TIL"/>
    <property type="match status" value="1"/>
</dbReference>
<dbReference type="InterPro" id="IPR050780">
    <property type="entry name" value="Mucin_vWF_Thrombospondin_sf"/>
</dbReference>
<evidence type="ECO:0000256" key="3">
    <source>
        <dbReference type="SAM" id="MobiDB-lite"/>
    </source>
</evidence>
<reference evidence="5" key="1">
    <citation type="submission" date="2021-02" db="EMBL/GenBank/DDBJ databases">
        <authorList>
            <person name="Nowell W R."/>
        </authorList>
    </citation>
    <scope>NUCLEOTIDE SEQUENCE</scope>
</reference>
<sequence length="819" mass="93627">MSNTDSLTNLVYLNFKLFALYNLLIKKLNQNIDNTIKQMRIEASVGKHFKRQLKFTLDNNTVTLSDIHSIKLNNNELEQLPFQTTDLTIRQATSQFILIESKDMHIAYDGNAVYITLESFYRERIRGLCGSFDYNQDNDLRLPNGELTCDTHIFSQAYLINDTAESSNSSEVAVPEKFDREEAEKLCHQIRDNVCKSGAYVHGLLSSCIEDQRFIQITMNSRASCYWHSIFAHACALIGYDIPQKYIKWRDECQLIFSKCGAGTIYEECPHSCLNTCSDRDDEHELNSVCRQQCLGGCVCAKNNYYDTNQSRRDPLKCNKESECSCFDERTKSYHKPGSIIKHGQCSTCICLRGQFHCNSDKCNKSKIICPNNLIFTETSLASCPKTCSNHLIWKNCHKYQSGCDCPENMIRDENTNRCVFPKHCSCKLRDKIFSYGSKITQDCNECTCVSGQWSCTEVDCSHTCSILRNTHYTTFSGQYLRINSGSCEYTAARFKHDAKKFTLILSNNASTKHAHSLQSRLIINGTHISLASNKSIRVNDTTLTILTATPIRYSSFAIYKAGSFAIIKGNHFIVRWDFGNRIYLTIGNKWKRKLDGVCSEHGRPNKGIIRKKEKYINTWKVNDKCKVEISKPNDDDEKWRWAHNICANIWNDSSSTKNPFSSCLNKFSQERRKTLYEQCMEETCGCVIDSYDCPNLCSWFASLSELCCKEAHPIEYWRNDEFCPLTCGENEEYKSCGTLCQKTCNDLDTTSTIKCYNDTYNEGCYCKEDYVLNDNGDCVKLSECSDKKTQQLLSTIRPSIEPETIATPSSTETPSDFT</sequence>
<dbReference type="PANTHER" id="PTHR11339">
    <property type="entry name" value="EXTRACELLULAR MATRIX GLYCOPROTEIN RELATED"/>
    <property type="match status" value="1"/>
</dbReference>
<comment type="caution">
    <text evidence="5">The sequence shown here is derived from an EMBL/GenBank/DDBJ whole genome shotgun (WGS) entry which is preliminary data.</text>
</comment>
<dbReference type="EMBL" id="CAJOBD010006070">
    <property type="protein sequence ID" value="CAF4050471.1"/>
    <property type="molecule type" value="Genomic_DNA"/>
</dbReference>
<feature type="domain" description="VWFD" evidence="4">
    <location>
        <begin position="1"/>
        <end position="167"/>
    </location>
</feature>
<dbReference type="InterPro" id="IPR001846">
    <property type="entry name" value="VWF_type-D"/>
</dbReference>
<evidence type="ECO:0000256" key="2">
    <source>
        <dbReference type="ARBA" id="ARBA00023180"/>
    </source>
</evidence>
<dbReference type="SUPFAM" id="SSF57567">
    <property type="entry name" value="Serine protease inhibitors"/>
    <property type="match status" value="2"/>
</dbReference>
<dbReference type="Pfam" id="PF00094">
    <property type="entry name" value="VWD"/>
    <property type="match status" value="2"/>
</dbReference>
<feature type="domain" description="VWFD" evidence="4">
    <location>
        <begin position="463"/>
        <end position="648"/>
    </location>
</feature>
<evidence type="ECO:0000313" key="5">
    <source>
        <dbReference type="EMBL" id="CAF4050471.1"/>
    </source>
</evidence>
<feature type="compositionally biased region" description="Polar residues" evidence="3">
    <location>
        <begin position="807"/>
        <end position="819"/>
    </location>
</feature>
<dbReference type="InterPro" id="IPR002919">
    <property type="entry name" value="TIL_dom"/>
</dbReference>
<evidence type="ECO:0000313" key="6">
    <source>
        <dbReference type="Proteomes" id="UP000663836"/>
    </source>
</evidence>
<dbReference type="AlphaFoldDB" id="A0A819RWZ0"/>
<protein>
    <recommendedName>
        <fullName evidence="4">VWFD domain-containing protein</fullName>
    </recommendedName>
</protein>
<name>A0A819RWZ0_9BILA</name>
<dbReference type="Gene3D" id="2.10.25.10">
    <property type="entry name" value="Laminin"/>
    <property type="match status" value="2"/>
</dbReference>
<evidence type="ECO:0000256" key="1">
    <source>
        <dbReference type="ARBA" id="ARBA00023157"/>
    </source>
</evidence>
<dbReference type="CDD" id="cd19941">
    <property type="entry name" value="TIL"/>
    <property type="match status" value="3"/>
</dbReference>
<dbReference type="PROSITE" id="PS51233">
    <property type="entry name" value="VWFD"/>
    <property type="match status" value="2"/>
</dbReference>
<dbReference type="SMART" id="SM00216">
    <property type="entry name" value="VWD"/>
    <property type="match status" value="2"/>
</dbReference>
<feature type="non-terminal residue" evidence="5">
    <location>
        <position position="819"/>
    </location>
</feature>
<keyword evidence="2" id="KW-0325">Glycoprotein</keyword>
<keyword evidence="1" id="KW-1015">Disulfide bond</keyword>
<accession>A0A819RWZ0</accession>
<evidence type="ECO:0000259" key="4">
    <source>
        <dbReference type="PROSITE" id="PS51233"/>
    </source>
</evidence>
<organism evidence="5 6">
    <name type="scientific">Rotaria sordida</name>
    <dbReference type="NCBI Taxonomy" id="392033"/>
    <lineage>
        <taxon>Eukaryota</taxon>
        <taxon>Metazoa</taxon>
        <taxon>Spiralia</taxon>
        <taxon>Gnathifera</taxon>
        <taxon>Rotifera</taxon>
        <taxon>Eurotatoria</taxon>
        <taxon>Bdelloidea</taxon>
        <taxon>Philodinida</taxon>
        <taxon>Philodinidae</taxon>
        <taxon>Rotaria</taxon>
    </lineage>
</organism>
<dbReference type="Pfam" id="PF08742">
    <property type="entry name" value="C8"/>
    <property type="match status" value="1"/>
</dbReference>
<proteinExistence type="predicted"/>
<dbReference type="Pfam" id="PF23244">
    <property type="entry name" value="VWF"/>
    <property type="match status" value="1"/>
</dbReference>
<dbReference type="InterPro" id="IPR014853">
    <property type="entry name" value="VWF/SSPO/ZAN-like_Cys-rich_dom"/>
</dbReference>
<dbReference type="InterPro" id="IPR036084">
    <property type="entry name" value="Ser_inhib-like_sf"/>
</dbReference>
<dbReference type="Proteomes" id="UP000663836">
    <property type="component" value="Unassembled WGS sequence"/>
</dbReference>
<gene>
    <name evidence="5" type="ORF">JBS370_LOCUS29012</name>
</gene>